<protein>
    <submittedName>
        <fullName evidence="1">Uncharacterized protein</fullName>
    </submittedName>
</protein>
<name>A0A8S9T0E0_9CYAN</name>
<keyword evidence="2" id="KW-1185">Reference proteome</keyword>
<dbReference type="Proteomes" id="UP000029738">
    <property type="component" value="Unassembled WGS sequence"/>
</dbReference>
<comment type="caution">
    <text evidence="1">The sequence shown here is derived from an EMBL/GenBank/DDBJ whole genome shotgun (WGS) entry which is preliminary data.</text>
</comment>
<gene>
    <name evidence="1" type="ORF">DA73_0400005265</name>
</gene>
<dbReference type="AlphaFoldDB" id="A0A8S9T0E0"/>
<accession>A0A8S9T0E0</accession>
<reference evidence="1" key="2">
    <citation type="submission" date="2019-11" db="EMBL/GenBank/DDBJ databases">
        <title>Improved Assembly of Tolypothrix boutellei genome.</title>
        <authorList>
            <person name="Sarangi A.N."/>
            <person name="Mukherjee M."/>
            <person name="Ghosh S."/>
            <person name="Singh D."/>
            <person name="Das A."/>
            <person name="Kant S."/>
            <person name="Prusty A."/>
            <person name="Tripathy S."/>
        </authorList>
    </citation>
    <scope>NUCLEOTIDE SEQUENCE</scope>
    <source>
        <strain evidence="1">VB521301</strain>
    </source>
</reference>
<organism evidence="1 2">
    <name type="scientific">Tolypothrix bouteillei VB521301</name>
    <dbReference type="NCBI Taxonomy" id="1479485"/>
    <lineage>
        <taxon>Bacteria</taxon>
        <taxon>Bacillati</taxon>
        <taxon>Cyanobacteriota</taxon>
        <taxon>Cyanophyceae</taxon>
        <taxon>Nostocales</taxon>
        <taxon>Tolypothrichaceae</taxon>
        <taxon>Tolypothrix</taxon>
    </lineage>
</organism>
<proteinExistence type="predicted"/>
<evidence type="ECO:0000313" key="2">
    <source>
        <dbReference type="Proteomes" id="UP000029738"/>
    </source>
</evidence>
<dbReference type="RefSeq" id="WP_153021533.1">
    <property type="nucleotide sequence ID" value="NZ_JHEG04000001.1"/>
</dbReference>
<dbReference type="EMBL" id="JHEG04000001">
    <property type="protein sequence ID" value="KAF3884933.1"/>
    <property type="molecule type" value="Genomic_DNA"/>
</dbReference>
<reference evidence="1" key="1">
    <citation type="journal article" date="2015" name="Genome Announc.">
        <title>Draft Genome Sequence of Tolypothrix boutellei Strain VB521301.</title>
        <authorList>
            <person name="Chandrababunaidu M.M."/>
            <person name="Singh D."/>
            <person name="Sen D."/>
            <person name="Bhan S."/>
            <person name="Das S."/>
            <person name="Gupta A."/>
            <person name="Adhikary S.P."/>
            <person name="Tripathy S."/>
        </authorList>
    </citation>
    <scope>NUCLEOTIDE SEQUENCE</scope>
    <source>
        <strain evidence="1">VB521301</strain>
    </source>
</reference>
<evidence type="ECO:0000313" key="1">
    <source>
        <dbReference type="EMBL" id="KAF3884933.1"/>
    </source>
</evidence>
<sequence>MAREFGDRARNLFRDTVNQHLIILTNASPSKCVDPLSDAYGVHTFLEISLKPPINWGT</sequence>